<accession>A0A975GQ76</accession>
<organism evidence="1 2">
    <name type="scientific">Desulfonema magnum</name>
    <dbReference type="NCBI Taxonomy" id="45655"/>
    <lineage>
        <taxon>Bacteria</taxon>
        <taxon>Pseudomonadati</taxon>
        <taxon>Thermodesulfobacteriota</taxon>
        <taxon>Desulfobacteria</taxon>
        <taxon>Desulfobacterales</taxon>
        <taxon>Desulfococcaceae</taxon>
        <taxon>Desulfonema</taxon>
    </lineage>
</organism>
<name>A0A975GQ76_9BACT</name>
<dbReference type="AlphaFoldDB" id="A0A975GQ76"/>
<keyword evidence="2" id="KW-1185">Reference proteome</keyword>
<sequence>MLKIWGKSFKLNIQIFLPFLRKQEWQAFCSNRVKKLDHRV</sequence>
<gene>
    <name evidence="1" type="ORF">dnm_056480</name>
</gene>
<reference evidence="1" key="1">
    <citation type="journal article" date="2021" name="Microb. Physiol.">
        <title>Proteogenomic Insights into the Physiology of Marine, Sulfate-Reducing, Filamentous Desulfonema limicola and Desulfonema magnum.</title>
        <authorList>
            <person name="Schnaars V."/>
            <person name="Wohlbrand L."/>
            <person name="Scheve S."/>
            <person name="Hinrichs C."/>
            <person name="Reinhardt R."/>
            <person name="Rabus R."/>
        </authorList>
    </citation>
    <scope>NUCLEOTIDE SEQUENCE</scope>
    <source>
        <strain evidence="1">4be13</strain>
    </source>
</reference>
<dbReference type="Proteomes" id="UP000663722">
    <property type="component" value="Chromosome"/>
</dbReference>
<dbReference type="KEGG" id="dmm:dnm_056480"/>
<evidence type="ECO:0000313" key="1">
    <source>
        <dbReference type="EMBL" id="QTA89592.1"/>
    </source>
</evidence>
<dbReference type="EMBL" id="CP061800">
    <property type="protein sequence ID" value="QTA89592.1"/>
    <property type="molecule type" value="Genomic_DNA"/>
</dbReference>
<proteinExistence type="predicted"/>
<protein>
    <submittedName>
        <fullName evidence="1">Uncharacterized protein</fullName>
    </submittedName>
</protein>
<evidence type="ECO:0000313" key="2">
    <source>
        <dbReference type="Proteomes" id="UP000663722"/>
    </source>
</evidence>